<dbReference type="Proteomes" id="UP000242913">
    <property type="component" value="Unassembled WGS sequence"/>
</dbReference>
<feature type="non-terminal residue" evidence="1">
    <location>
        <position position="58"/>
    </location>
</feature>
<evidence type="ECO:0000313" key="2">
    <source>
        <dbReference type="Proteomes" id="UP000242913"/>
    </source>
</evidence>
<name>A0A238BNS4_9BILA</name>
<organism evidence="1 2">
    <name type="scientific">Onchocerca flexuosa</name>
    <dbReference type="NCBI Taxonomy" id="387005"/>
    <lineage>
        <taxon>Eukaryota</taxon>
        <taxon>Metazoa</taxon>
        <taxon>Ecdysozoa</taxon>
        <taxon>Nematoda</taxon>
        <taxon>Chromadorea</taxon>
        <taxon>Rhabditida</taxon>
        <taxon>Spirurina</taxon>
        <taxon>Spiruromorpha</taxon>
        <taxon>Filarioidea</taxon>
        <taxon>Onchocercidae</taxon>
        <taxon>Onchocerca</taxon>
    </lineage>
</organism>
<protein>
    <submittedName>
        <fullName evidence="1">Uncharacterized protein</fullName>
    </submittedName>
</protein>
<reference evidence="1 2" key="1">
    <citation type="submission" date="2015-12" db="EMBL/GenBank/DDBJ databases">
        <title>Draft genome of the nematode, Onchocerca flexuosa.</title>
        <authorList>
            <person name="Mitreva M."/>
        </authorList>
    </citation>
    <scope>NUCLEOTIDE SEQUENCE [LARGE SCALE GENOMIC DNA]</scope>
    <source>
        <strain evidence="1">Red Deer</strain>
    </source>
</reference>
<proteinExistence type="predicted"/>
<dbReference type="EMBL" id="KZ270051">
    <property type="protein sequence ID" value="OZC06933.1"/>
    <property type="molecule type" value="Genomic_DNA"/>
</dbReference>
<gene>
    <name evidence="1" type="ORF">X798_06075</name>
</gene>
<keyword evidence="2" id="KW-1185">Reference proteome</keyword>
<accession>A0A238BNS4</accession>
<evidence type="ECO:0000313" key="1">
    <source>
        <dbReference type="EMBL" id="OZC06933.1"/>
    </source>
</evidence>
<sequence length="58" mass="6605">MILGVNTNVCVCVDKLVEMYESLELLGSIIYVSQKMVKKESDKDYDAKKTAKILCKQF</sequence>
<dbReference type="AlphaFoldDB" id="A0A238BNS4"/>